<dbReference type="Proteomes" id="UP001341840">
    <property type="component" value="Unassembled WGS sequence"/>
</dbReference>
<keyword evidence="3" id="KW-1185">Reference proteome</keyword>
<accession>A0ABU6Y6S9</accession>
<evidence type="ECO:0000313" key="2">
    <source>
        <dbReference type="EMBL" id="MED6205732.1"/>
    </source>
</evidence>
<keyword evidence="1" id="KW-0812">Transmembrane</keyword>
<comment type="caution">
    <text evidence="2">The sequence shown here is derived from an EMBL/GenBank/DDBJ whole genome shotgun (WGS) entry which is preliminary data.</text>
</comment>
<organism evidence="2 3">
    <name type="scientific">Stylosanthes scabra</name>
    <dbReference type="NCBI Taxonomy" id="79078"/>
    <lineage>
        <taxon>Eukaryota</taxon>
        <taxon>Viridiplantae</taxon>
        <taxon>Streptophyta</taxon>
        <taxon>Embryophyta</taxon>
        <taxon>Tracheophyta</taxon>
        <taxon>Spermatophyta</taxon>
        <taxon>Magnoliopsida</taxon>
        <taxon>eudicotyledons</taxon>
        <taxon>Gunneridae</taxon>
        <taxon>Pentapetalae</taxon>
        <taxon>rosids</taxon>
        <taxon>fabids</taxon>
        <taxon>Fabales</taxon>
        <taxon>Fabaceae</taxon>
        <taxon>Papilionoideae</taxon>
        <taxon>50 kb inversion clade</taxon>
        <taxon>dalbergioids sensu lato</taxon>
        <taxon>Dalbergieae</taxon>
        <taxon>Pterocarpus clade</taxon>
        <taxon>Stylosanthes</taxon>
    </lineage>
</organism>
<keyword evidence="1" id="KW-1133">Transmembrane helix</keyword>
<gene>
    <name evidence="2" type="ORF">PIB30_020520</name>
</gene>
<keyword evidence="1" id="KW-0472">Membrane</keyword>
<reference evidence="2 3" key="1">
    <citation type="journal article" date="2023" name="Plants (Basel)">
        <title>Bridging the Gap: Combining Genomics and Transcriptomics Approaches to Understand Stylosanthes scabra, an Orphan Legume from the Brazilian Caatinga.</title>
        <authorList>
            <person name="Ferreira-Neto J.R.C."/>
            <person name="da Silva M.D."/>
            <person name="Binneck E."/>
            <person name="de Melo N.F."/>
            <person name="da Silva R.H."/>
            <person name="de Melo A.L.T.M."/>
            <person name="Pandolfi V."/>
            <person name="Bustamante F.O."/>
            <person name="Brasileiro-Vidal A.C."/>
            <person name="Benko-Iseppon A.M."/>
        </authorList>
    </citation>
    <scope>NUCLEOTIDE SEQUENCE [LARGE SCALE GENOMIC DNA]</scope>
    <source>
        <tissue evidence="2">Leaves</tissue>
    </source>
</reference>
<sequence>MAKNSLTYLITISIISLFISISCSSSAITNKFHETILEDPYWTKSVYDATTNNSVAFHECIGNCSMRNEHDAVTKRRECIKECVRIECQRRYPNKKEMRESCIDFLDSVFGMYLR</sequence>
<feature type="transmembrane region" description="Helical" evidence="1">
    <location>
        <begin position="6"/>
        <end position="28"/>
    </location>
</feature>
<dbReference type="PROSITE" id="PS51257">
    <property type="entry name" value="PROKAR_LIPOPROTEIN"/>
    <property type="match status" value="1"/>
</dbReference>
<evidence type="ECO:0000256" key="1">
    <source>
        <dbReference type="SAM" id="Phobius"/>
    </source>
</evidence>
<name>A0ABU6Y6S9_9FABA</name>
<protein>
    <submittedName>
        <fullName evidence="2">Uncharacterized protein</fullName>
    </submittedName>
</protein>
<proteinExistence type="predicted"/>
<evidence type="ECO:0000313" key="3">
    <source>
        <dbReference type="Proteomes" id="UP001341840"/>
    </source>
</evidence>
<dbReference type="EMBL" id="JASCZI010241721">
    <property type="protein sequence ID" value="MED6205732.1"/>
    <property type="molecule type" value="Genomic_DNA"/>
</dbReference>